<evidence type="ECO:0000313" key="2">
    <source>
        <dbReference type="Proteomes" id="UP000257323"/>
    </source>
</evidence>
<comment type="caution">
    <text evidence="1">The sequence shown here is derived from an EMBL/GenBank/DDBJ whole genome shotgun (WGS) entry which is preliminary data.</text>
</comment>
<proteinExistence type="predicted"/>
<name>A0A3E2BN34_9BACT</name>
<organism evidence="1 2">
    <name type="scientific">Candidatus Saccharicenans subterraneus</name>
    <dbReference type="NCBI Taxonomy" id="2508984"/>
    <lineage>
        <taxon>Bacteria</taxon>
        <taxon>Candidatus Aminicenantota</taxon>
        <taxon>Candidatus Aminicenantia</taxon>
        <taxon>Candidatus Aminicenantales</taxon>
        <taxon>Candidatus Saccharicenantaceae</taxon>
        <taxon>Candidatus Saccharicenans</taxon>
    </lineage>
</organism>
<gene>
    <name evidence="1" type="ORF">OP8BY_2053</name>
</gene>
<dbReference type="AlphaFoldDB" id="A0A3E2BN34"/>
<reference evidence="1 2" key="1">
    <citation type="submission" date="2018-08" db="EMBL/GenBank/DDBJ databases">
        <title>Genome analysis of the thermophilic bacterium of the candidate phylum Aminicenantes from deep subsurface aquifer revealed its physiology and ecological role.</title>
        <authorList>
            <person name="Kadnikov V.V."/>
            <person name="Mardanov A.V."/>
            <person name="Beletsky A.V."/>
            <person name="Karnachuk O.V."/>
            <person name="Ravin N.V."/>
        </authorList>
    </citation>
    <scope>NUCLEOTIDE SEQUENCE [LARGE SCALE GENOMIC DNA]</scope>
    <source>
        <strain evidence="1">BY38</strain>
    </source>
</reference>
<dbReference type="Proteomes" id="UP000257323">
    <property type="component" value="Unassembled WGS sequence"/>
</dbReference>
<dbReference type="EMBL" id="QUAH01000005">
    <property type="protein sequence ID" value="RFT16047.1"/>
    <property type="molecule type" value="Genomic_DNA"/>
</dbReference>
<protein>
    <submittedName>
        <fullName evidence="1">Uncharacterized protein</fullName>
    </submittedName>
</protein>
<accession>A0A3E2BN34</accession>
<sequence length="40" mass="4750">MFLLFYSREEWSRFYPNQAFRLMATKESSQIFPGGLGQLC</sequence>
<evidence type="ECO:0000313" key="1">
    <source>
        <dbReference type="EMBL" id="RFT16047.1"/>
    </source>
</evidence>